<sequence length="134" mass="15814">MKNPTLQSLSTDSDFSDLINSRFKQPIDGYRFPPEYEKRRTPQSFFEESGKAEAENITERELMRDNIYVKHGFDIFDFPFVVLYENQSGEERLEPFRLEGEAEDFCRESSHQGTPSLLIHIMNHEIESRLFKGR</sequence>
<accession>A0A3M9MTQ9</accession>
<evidence type="ECO:0000313" key="2">
    <source>
        <dbReference type="Proteomes" id="UP000271010"/>
    </source>
</evidence>
<dbReference type="AlphaFoldDB" id="A0A3M9MTQ9"/>
<gene>
    <name evidence="1" type="ORF">EFA69_12775</name>
</gene>
<keyword evidence="2" id="KW-1185">Reference proteome</keyword>
<organism evidence="1 2">
    <name type="scientific">Rufibacter immobilis</name>
    <dbReference type="NCBI Taxonomy" id="1348778"/>
    <lineage>
        <taxon>Bacteria</taxon>
        <taxon>Pseudomonadati</taxon>
        <taxon>Bacteroidota</taxon>
        <taxon>Cytophagia</taxon>
        <taxon>Cytophagales</taxon>
        <taxon>Hymenobacteraceae</taxon>
        <taxon>Rufibacter</taxon>
    </lineage>
</organism>
<name>A0A3M9MTQ9_9BACT</name>
<dbReference type="EMBL" id="RJJE01000011">
    <property type="protein sequence ID" value="RNI28914.1"/>
    <property type="molecule type" value="Genomic_DNA"/>
</dbReference>
<reference evidence="1 2" key="1">
    <citation type="submission" date="2018-11" db="EMBL/GenBank/DDBJ databases">
        <title>Rufibacter latericius sp. nov., isolated from water in Baiyang Lake.</title>
        <authorList>
            <person name="Yang Y."/>
        </authorList>
    </citation>
    <scope>NUCLEOTIDE SEQUENCE [LARGE SCALE GENOMIC DNA]</scope>
    <source>
        <strain evidence="1 2">MCC P1</strain>
    </source>
</reference>
<dbReference type="Proteomes" id="UP000271010">
    <property type="component" value="Unassembled WGS sequence"/>
</dbReference>
<protein>
    <submittedName>
        <fullName evidence="1">Uncharacterized protein</fullName>
    </submittedName>
</protein>
<evidence type="ECO:0000313" key="1">
    <source>
        <dbReference type="EMBL" id="RNI28914.1"/>
    </source>
</evidence>
<proteinExistence type="predicted"/>
<comment type="caution">
    <text evidence="1">The sequence shown here is derived from an EMBL/GenBank/DDBJ whole genome shotgun (WGS) entry which is preliminary data.</text>
</comment>
<dbReference type="RefSeq" id="WP_123133520.1">
    <property type="nucleotide sequence ID" value="NZ_RJJE01000011.1"/>
</dbReference>
<dbReference type="OrthoDB" id="1494705at2"/>